<dbReference type="SUPFAM" id="SSF117987">
    <property type="entry name" value="CRISPR-associated protein"/>
    <property type="match status" value="2"/>
</dbReference>
<dbReference type="NCBIfam" id="TIGR01907">
    <property type="entry name" value="casE_Cse3"/>
    <property type="match status" value="1"/>
</dbReference>
<proteinExistence type="predicted"/>
<dbReference type="InterPro" id="IPR010179">
    <property type="entry name" value="CRISPR-assoc_prot_Cse3"/>
</dbReference>
<dbReference type="AlphaFoldDB" id="A0A1Q8W0Q2"/>
<organism evidence="1 2">
    <name type="scientific">Actinomyces oris</name>
    <dbReference type="NCBI Taxonomy" id="544580"/>
    <lineage>
        <taxon>Bacteria</taxon>
        <taxon>Bacillati</taxon>
        <taxon>Actinomycetota</taxon>
        <taxon>Actinomycetes</taxon>
        <taxon>Actinomycetales</taxon>
        <taxon>Actinomycetaceae</taxon>
        <taxon>Actinomyces</taxon>
    </lineage>
</organism>
<protein>
    <submittedName>
        <fullName evidence="1">Type I-E CRISPR-associated protein Cas6/Cse3/CasE</fullName>
    </submittedName>
</protein>
<evidence type="ECO:0000313" key="1">
    <source>
        <dbReference type="EMBL" id="OLO54608.1"/>
    </source>
</evidence>
<dbReference type="CDD" id="cd09727">
    <property type="entry name" value="Cas6_I-E"/>
    <property type="match status" value="1"/>
</dbReference>
<gene>
    <name evidence="1" type="ORF">BKH27_03165</name>
</gene>
<accession>A0A1Q8W0Q2</accession>
<name>A0A1Q8W0Q2_9ACTO</name>
<comment type="caution">
    <text evidence="1">The sequence shown here is derived from an EMBL/GenBank/DDBJ whole genome shotgun (WGS) entry which is preliminary data.</text>
</comment>
<dbReference type="SMART" id="SM01101">
    <property type="entry name" value="CRISPR_assoc"/>
    <property type="match status" value="1"/>
</dbReference>
<dbReference type="Gene3D" id="3.30.70.1210">
    <property type="entry name" value="Crispr-associated protein, domain 2"/>
    <property type="match status" value="1"/>
</dbReference>
<sequence length="228" mass="25070">MFLTKIELAPERRLARKFLGSSQAMHAVVMSATGGHDGNGPGRVLWRVDRGETTALYVLSPLEPDCSQLVAEAGAVGTQPRTLDYSPFLTSLDTGQLWAFRLAANPSYSASKGPGVRGQRYGHVTVEQQRQWLIERTPRFGFELMPVDPDDGGGIDEAVLVTHRERPVFSRRRPGGEGYDRVTINRTVYEGVLRVTDPESLRRALVSGIGRSKAYGCGLMTLARVRKA</sequence>
<dbReference type="Pfam" id="PF08798">
    <property type="entry name" value="CRISPR_assoc"/>
    <property type="match status" value="1"/>
</dbReference>
<dbReference type="Gene3D" id="3.30.70.1200">
    <property type="entry name" value="Crispr-associated protein, domain 1"/>
    <property type="match status" value="1"/>
</dbReference>
<dbReference type="EMBL" id="MSKM01000010">
    <property type="protein sequence ID" value="OLO54608.1"/>
    <property type="molecule type" value="Genomic_DNA"/>
</dbReference>
<evidence type="ECO:0000313" key="2">
    <source>
        <dbReference type="Proteomes" id="UP000185772"/>
    </source>
</evidence>
<reference evidence="1 2" key="1">
    <citation type="submission" date="2016-12" db="EMBL/GenBank/DDBJ databases">
        <title>Genomic comparison of strains in the 'Actinomyces naeslundii' group.</title>
        <authorList>
            <person name="Mughal S.R."/>
            <person name="Do T."/>
            <person name="Gilbert S.C."/>
            <person name="Witherden E.A."/>
            <person name="Didelot X."/>
            <person name="Beighton D."/>
        </authorList>
    </citation>
    <scope>NUCLEOTIDE SEQUENCE [LARGE SCALE GENOMIC DNA]</scope>
    <source>
        <strain evidence="1 2">MMRCO6-1</strain>
    </source>
</reference>
<dbReference type="RefSeq" id="WP_070659089.1">
    <property type="nucleotide sequence ID" value="NZ_MSKM01000010.1"/>
</dbReference>
<dbReference type="Proteomes" id="UP000185772">
    <property type="component" value="Unassembled WGS sequence"/>
</dbReference>